<evidence type="ECO:0000256" key="4">
    <source>
        <dbReference type="ARBA" id="ARBA00022777"/>
    </source>
</evidence>
<accession>A0A4Y8CQH7</accession>
<dbReference type="Pfam" id="PF02816">
    <property type="entry name" value="Alpha_kinase"/>
    <property type="match status" value="1"/>
</dbReference>
<dbReference type="AlphaFoldDB" id="A0A4Y8CQH7"/>
<organism evidence="7 8">
    <name type="scientific">Botryotinia calthae</name>
    <dbReference type="NCBI Taxonomy" id="38488"/>
    <lineage>
        <taxon>Eukaryota</taxon>
        <taxon>Fungi</taxon>
        <taxon>Dikarya</taxon>
        <taxon>Ascomycota</taxon>
        <taxon>Pezizomycotina</taxon>
        <taxon>Leotiomycetes</taxon>
        <taxon>Helotiales</taxon>
        <taxon>Sclerotiniaceae</taxon>
        <taxon>Botryotinia</taxon>
    </lineage>
</organism>
<evidence type="ECO:0000313" key="8">
    <source>
        <dbReference type="Proteomes" id="UP000297299"/>
    </source>
</evidence>
<protein>
    <recommendedName>
        <fullName evidence="6">Alpha-type protein kinase domain-containing protein</fullName>
    </recommendedName>
</protein>
<evidence type="ECO:0000313" key="7">
    <source>
        <dbReference type="EMBL" id="TEY40906.1"/>
    </source>
</evidence>
<evidence type="ECO:0000256" key="5">
    <source>
        <dbReference type="ARBA" id="ARBA00022840"/>
    </source>
</evidence>
<dbReference type="GO" id="GO:0004674">
    <property type="term" value="F:protein serine/threonine kinase activity"/>
    <property type="evidence" value="ECO:0007669"/>
    <property type="project" value="UniProtKB-KW"/>
</dbReference>
<evidence type="ECO:0000259" key="6">
    <source>
        <dbReference type="PROSITE" id="PS51158"/>
    </source>
</evidence>
<name>A0A4Y8CQH7_9HELO</name>
<reference evidence="7 8" key="1">
    <citation type="submission" date="2017-11" db="EMBL/GenBank/DDBJ databases">
        <title>Comparative genomics of Botrytis spp.</title>
        <authorList>
            <person name="Valero-Jimenez C.A."/>
            <person name="Tapia P."/>
            <person name="Veloso J."/>
            <person name="Silva-Moreno E."/>
            <person name="Staats M."/>
            <person name="Valdes J.H."/>
            <person name="Van Kan J.A.L."/>
        </authorList>
    </citation>
    <scope>NUCLEOTIDE SEQUENCE [LARGE SCALE GENOMIC DNA]</scope>
    <source>
        <strain evidence="7 8">MUCL2830</strain>
    </source>
</reference>
<evidence type="ECO:0000256" key="3">
    <source>
        <dbReference type="ARBA" id="ARBA00022741"/>
    </source>
</evidence>
<dbReference type="Gene3D" id="3.20.200.10">
    <property type="entry name" value="MHCK/EF2 kinase"/>
    <property type="match status" value="1"/>
</dbReference>
<dbReference type="PANTHER" id="PTHR45992">
    <property type="entry name" value="EUKARYOTIC ELONGATION FACTOR 2 KINASE-RELATED"/>
    <property type="match status" value="1"/>
</dbReference>
<dbReference type="InterPro" id="IPR004166">
    <property type="entry name" value="a-kinase_dom"/>
</dbReference>
<keyword evidence="5" id="KW-0067">ATP-binding</keyword>
<dbReference type="Proteomes" id="UP000297299">
    <property type="component" value="Unassembled WGS sequence"/>
</dbReference>
<feature type="domain" description="Alpha-type protein kinase" evidence="6">
    <location>
        <begin position="64"/>
        <end position="281"/>
    </location>
</feature>
<evidence type="ECO:0000256" key="1">
    <source>
        <dbReference type="ARBA" id="ARBA00022527"/>
    </source>
</evidence>
<keyword evidence="4" id="KW-0418">Kinase</keyword>
<dbReference type="InterPro" id="IPR051852">
    <property type="entry name" value="Alpha-type_PK"/>
</dbReference>
<evidence type="ECO:0000256" key="2">
    <source>
        <dbReference type="ARBA" id="ARBA00022679"/>
    </source>
</evidence>
<sequence length="298" mass="33257">MGEGFFDLADISRDEVFLDDALDDLENPDFHDYLSIANMTLKLGTNSPDDLENPDFDDDLSIANMTLELGENSPNDSTEATIYMDQVIGSGFFKNTCRCVSKQLKTGSLYQDYQYRQQIEVEEKAKVIIDAFNAANTLSEWHSNLFDGGNTIPIYPVRFNPSTLWTNNETGAISFIEPFIENYRKFNSALGQAPDDDEFAGPIQALSHFSYHISDGKMLLCDLQGGGDANGYTLADPAIASVGPQRLYGPSDMGPQAILTFFKNHVCEAYCNPQWLKLELVEREVLPIQRGLLPPYDT</sequence>
<keyword evidence="3" id="KW-0547">Nucleotide-binding</keyword>
<keyword evidence="2" id="KW-0808">Transferase</keyword>
<dbReference type="EMBL" id="PHWZ01000413">
    <property type="protein sequence ID" value="TEY40906.1"/>
    <property type="molecule type" value="Genomic_DNA"/>
</dbReference>
<dbReference type="STRING" id="38488.A0A4Y8CQH7"/>
<dbReference type="GO" id="GO:0005524">
    <property type="term" value="F:ATP binding"/>
    <property type="evidence" value="ECO:0007669"/>
    <property type="project" value="UniProtKB-KW"/>
</dbReference>
<dbReference type="SMART" id="SM00811">
    <property type="entry name" value="Alpha_kinase"/>
    <property type="match status" value="1"/>
</dbReference>
<comment type="caution">
    <text evidence="7">The sequence shown here is derived from an EMBL/GenBank/DDBJ whole genome shotgun (WGS) entry which is preliminary data.</text>
</comment>
<dbReference type="SUPFAM" id="SSF56112">
    <property type="entry name" value="Protein kinase-like (PK-like)"/>
    <property type="match status" value="1"/>
</dbReference>
<keyword evidence="8" id="KW-1185">Reference proteome</keyword>
<proteinExistence type="predicted"/>
<dbReference type="InterPro" id="IPR011009">
    <property type="entry name" value="Kinase-like_dom_sf"/>
</dbReference>
<dbReference type="PROSITE" id="PS51158">
    <property type="entry name" value="ALPHA_KINASE"/>
    <property type="match status" value="1"/>
</dbReference>
<dbReference type="PANTHER" id="PTHR45992:SF11">
    <property type="entry name" value="ALPHA-TYPE PROTEIN KINASE DOMAIN-CONTAINING PROTEIN"/>
    <property type="match status" value="1"/>
</dbReference>
<keyword evidence="1" id="KW-0723">Serine/threonine-protein kinase</keyword>
<gene>
    <name evidence="7" type="ORF">BOTCAL_0414g00040</name>
</gene>
<dbReference type="OrthoDB" id="301415at2759"/>